<dbReference type="Pfam" id="PF06857">
    <property type="entry name" value="ACP"/>
    <property type="match status" value="1"/>
</dbReference>
<dbReference type="GO" id="GO:0005737">
    <property type="term" value="C:cytoplasm"/>
    <property type="evidence" value="ECO:0007669"/>
    <property type="project" value="UniProtKB-SubCell"/>
</dbReference>
<evidence type="ECO:0000259" key="5">
    <source>
        <dbReference type="Pfam" id="PF03328"/>
    </source>
</evidence>
<dbReference type="Gene3D" id="3.20.20.60">
    <property type="entry name" value="Phosphoenolpyruvate-binding domains"/>
    <property type="match status" value="1"/>
</dbReference>
<keyword evidence="3" id="KW-0597">Phosphoprotein</keyword>
<feature type="domain" description="HpcH/HpaI aldolase/citrate lyase" evidence="5">
    <location>
        <begin position="113"/>
        <end position="157"/>
    </location>
</feature>
<dbReference type="SUPFAM" id="SSF51621">
    <property type="entry name" value="Phosphoenolpyruvate/pyruvate domain"/>
    <property type="match status" value="1"/>
</dbReference>
<accession>A0A382LPE7</accession>
<sequence length="158" mass="17618">MATRQYTSGNLQRKSDFCVTYIPAKSGKIITTIHSKTAVLHGSKLHDICSTTLSDLHISYGRLEVTDTGGQYFVLKARIEAVVKAANPKAVAESLPEFKKHAHYKSREDRFRRSRLYLPGNQAKLMLNAGIHKPDAIILDIEDSVALAEKNTARLIVR</sequence>
<organism evidence="6">
    <name type="scientific">marine metagenome</name>
    <dbReference type="NCBI Taxonomy" id="408172"/>
    <lineage>
        <taxon>unclassified sequences</taxon>
        <taxon>metagenomes</taxon>
        <taxon>ecological metagenomes</taxon>
    </lineage>
</organism>
<evidence type="ECO:0000256" key="3">
    <source>
        <dbReference type="ARBA" id="ARBA00022553"/>
    </source>
</evidence>
<dbReference type="Pfam" id="PF03328">
    <property type="entry name" value="HpcH_HpaI"/>
    <property type="match status" value="1"/>
</dbReference>
<feature type="non-terminal residue" evidence="6">
    <location>
        <position position="158"/>
    </location>
</feature>
<keyword evidence="2" id="KW-0963">Cytoplasm</keyword>
<name>A0A382LPE7_9ZZZZ</name>
<dbReference type="InterPro" id="IPR005000">
    <property type="entry name" value="Aldolase/citrate-lyase_domain"/>
</dbReference>
<evidence type="ECO:0000313" key="6">
    <source>
        <dbReference type="EMBL" id="SVC37127.1"/>
    </source>
</evidence>
<evidence type="ECO:0000256" key="2">
    <source>
        <dbReference type="ARBA" id="ARBA00022490"/>
    </source>
</evidence>
<dbReference type="InterPro" id="IPR040442">
    <property type="entry name" value="Pyrv_kinase-like_dom_sf"/>
</dbReference>
<comment type="subcellular location">
    <subcellularLocation>
        <location evidence="1">Cytoplasm</location>
    </subcellularLocation>
</comment>
<gene>
    <name evidence="6" type="ORF">METZ01_LOCUS289981</name>
</gene>
<dbReference type="InterPro" id="IPR015813">
    <property type="entry name" value="Pyrv/PenolPyrv_kinase-like_dom"/>
</dbReference>
<dbReference type="GO" id="GO:0046872">
    <property type="term" value="F:metal ion binding"/>
    <property type="evidence" value="ECO:0007669"/>
    <property type="project" value="UniProtKB-KW"/>
</dbReference>
<dbReference type="InterPro" id="IPR023439">
    <property type="entry name" value="Mal_deCO2ase/Cit_lyase_ACP"/>
</dbReference>
<evidence type="ECO:0000256" key="1">
    <source>
        <dbReference type="ARBA" id="ARBA00004496"/>
    </source>
</evidence>
<keyword evidence="4" id="KW-0479">Metal-binding</keyword>
<reference evidence="6" key="1">
    <citation type="submission" date="2018-05" db="EMBL/GenBank/DDBJ databases">
        <authorList>
            <person name="Lanie J.A."/>
            <person name="Ng W.-L."/>
            <person name="Kazmierczak K.M."/>
            <person name="Andrzejewski T.M."/>
            <person name="Davidsen T.M."/>
            <person name="Wayne K.J."/>
            <person name="Tettelin H."/>
            <person name="Glass J.I."/>
            <person name="Rusch D."/>
            <person name="Podicherti R."/>
            <person name="Tsui H.-C.T."/>
            <person name="Winkler M.E."/>
        </authorList>
    </citation>
    <scope>NUCLEOTIDE SEQUENCE</scope>
</reference>
<proteinExistence type="predicted"/>
<protein>
    <recommendedName>
        <fullName evidence="5">HpcH/HpaI aldolase/citrate lyase domain-containing protein</fullName>
    </recommendedName>
</protein>
<dbReference type="EMBL" id="UINC01087613">
    <property type="protein sequence ID" value="SVC37127.1"/>
    <property type="molecule type" value="Genomic_DNA"/>
</dbReference>
<dbReference type="AlphaFoldDB" id="A0A382LPE7"/>
<dbReference type="GO" id="GO:0003824">
    <property type="term" value="F:catalytic activity"/>
    <property type="evidence" value="ECO:0007669"/>
    <property type="project" value="InterPro"/>
</dbReference>
<evidence type="ECO:0000256" key="4">
    <source>
        <dbReference type="ARBA" id="ARBA00022723"/>
    </source>
</evidence>